<accession>A0A133VJE3</accession>
<evidence type="ECO:0000313" key="2">
    <source>
        <dbReference type="Proteomes" id="UP000070263"/>
    </source>
</evidence>
<protein>
    <submittedName>
        <fullName evidence="1">Uncharacterized protein</fullName>
    </submittedName>
</protein>
<keyword evidence="2" id="KW-1185">Reference proteome</keyword>
<name>A0A133VJE3_9EURY</name>
<gene>
    <name evidence="1" type="ORF">AKJ51_03475</name>
</gene>
<dbReference type="Proteomes" id="UP000070263">
    <property type="component" value="Unassembled WGS sequence"/>
</dbReference>
<proteinExistence type="predicted"/>
<comment type="caution">
    <text evidence="1">The sequence shown here is derived from an EMBL/GenBank/DDBJ whole genome shotgun (WGS) entry which is preliminary data.</text>
</comment>
<evidence type="ECO:0000313" key="1">
    <source>
        <dbReference type="EMBL" id="KXB06572.1"/>
    </source>
</evidence>
<organism evidence="1 2">
    <name type="scientific">candidate division MSBL1 archaeon SCGC-AAA382A20</name>
    <dbReference type="NCBI Taxonomy" id="1698280"/>
    <lineage>
        <taxon>Archaea</taxon>
        <taxon>Methanobacteriati</taxon>
        <taxon>Methanobacteriota</taxon>
        <taxon>candidate division MSBL1</taxon>
    </lineage>
</organism>
<dbReference type="AlphaFoldDB" id="A0A133VJE3"/>
<sequence length="161" mass="19052">MYLNHNVIKLCFLSWVGAQDEESKEKGFLEWLYDRKKPSVREIRIVHHFKNSPIAKEKGTKTHRSGPSCYQHRNKEDRQDMHLNHFTGSEGLWSLNDEFLIHKNGVEVEEWAEICKRLHIPYYEEARLYFDMAGKDGYWPSTNDFGESTINTLKAIIEKYS</sequence>
<dbReference type="EMBL" id="LHYE01000040">
    <property type="protein sequence ID" value="KXB06572.1"/>
    <property type="molecule type" value="Genomic_DNA"/>
</dbReference>
<reference evidence="1 2" key="1">
    <citation type="journal article" date="2016" name="Sci. Rep.">
        <title>Metabolic traits of an uncultured archaeal lineage -MSBL1- from brine pools of the Red Sea.</title>
        <authorList>
            <person name="Mwirichia R."/>
            <person name="Alam I."/>
            <person name="Rashid M."/>
            <person name="Vinu M."/>
            <person name="Ba-Alawi W."/>
            <person name="Anthony Kamau A."/>
            <person name="Kamanda Ngugi D."/>
            <person name="Goker M."/>
            <person name="Klenk H.P."/>
            <person name="Bajic V."/>
            <person name="Stingl U."/>
        </authorList>
    </citation>
    <scope>NUCLEOTIDE SEQUENCE [LARGE SCALE GENOMIC DNA]</scope>
    <source>
        <strain evidence="1">SCGC-AAA382A20</strain>
    </source>
</reference>